<evidence type="ECO:0000256" key="2">
    <source>
        <dbReference type="ARBA" id="ARBA00022737"/>
    </source>
</evidence>
<dbReference type="STRING" id="34475.A0A4Y9Z7X6"/>
<feature type="region of interest" description="Disordered" evidence="4">
    <location>
        <begin position="514"/>
        <end position="541"/>
    </location>
</feature>
<dbReference type="PROSITE" id="PS50294">
    <property type="entry name" value="WD_REPEATS_REGION"/>
    <property type="match status" value="1"/>
</dbReference>
<accession>A0A4Y9Z7X6</accession>
<dbReference type="Gene3D" id="2.130.10.10">
    <property type="entry name" value="YVTN repeat-like/Quinoprotein amine dehydrogenase"/>
    <property type="match status" value="1"/>
</dbReference>
<dbReference type="AlphaFoldDB" id="A0A4Y9Z7X6"/>
<dbReference type="PROSITE" id="PS50082">
    <property type="entry name" value="WD_REPEATS_2"/>
    <property type="match status" value="1"/>
</dbReference>
<dbReference type="GO" id="GO:0080008">
    <property type="term" value="C:Cul4-RING E3 ubiquitin ligase complex"/>
    <property type="evidence" value="ECO:0007669"/>
    <property type="project" value="TreeGrafter"/>
</dbReference>
<dbReference type="InterPro" id="IPR036322">
    <property type="entry name" value="WD40_repeat_dom_sf"/>
</dbReference>
<dbReference type="InterPro" id="IPR015943">
    <property type="entry name" value="WD40/YVTN_repeat-like_dom_sf"/>
</dbReference>
<dbReference type="InterPro" id="IPR045151">
    <property type="entry name" value="DCAF8"/>
</dbReference>
<proteinExistence type="predicted"/>
<keyword evidence="2" id="KW-0677">Repeat</keyword>
<keyword evidence="1 3" id="KW-0853">WD repeat</keyword>
<dbReference type="SUPFAM" id="SSF50978">
    <property type="entry name" value="WD40 repeat-like"/>
    <property type="match status" value="1"/>
</dbReference>
<evidence type="ECO:0000256" key="1">
    <source>
        <dbReference type="ARBA" id="ARBA00022574"/>
    </source>
</evidence>
<dbReference type="GO" id="GO:0045717">
    <property type="term" value="P:negative regulation of fatty acid biosynthetic process"/>
    <property type="evidence" value="ECO:0007669"/>
    <property type="project" value="TreeGrafter"/>
</dbReference>
<dbReference type="PANTHER" id="PTHR15574">
    <property type="entry name" value="WD REPEAT DOMAIN-CONTAINING FAMILY"/>
    <property type="match status" value="1"/>
</dbReference>
<evidence type="ECO:0000313" key="6">
    <source>
        <dbReference type="Proteomes" id="UP000298390"/>
    </source>
</evidence>
<dbReference type="EMBL" id="SEKV01000009">
    <property type="protein sequence ID" value="TFY69469.1"/>
    <property type="molecule type" value="Genomic_DNA"/>
</dbReference>
<dbReference type="PANTHER" id="PTHR15574:SF40">
    <property type="entry name" value="WD AND TETRATRICOPEPTIDE REPEATS PROTEIN 1"/>
    <property type="match status" value="1"/>
</dbReference>
<evidence type="ECO:0000313" key="5">
    <source>
        <dbReference type="EMBL" id="TFY69469.1"/>
    </source>
</evidence>
<feature type="repeat" description="WD" evidence="3">
    <location>
        <begin position="105"/>
        <end position="146"/>
    </location>
</feature>
<dbReference type="Pfam" id="PF00400">
    <property type="entry name" value="WD40"/>
    <property type="match status" value="3"/>
</dbReference>
<dbReference type="Proteomes" id="UP000298390">
    <property type="component" value="Unassembled WGS sequence"/>
</dbReference>
<sequence length="541" mass="59500">MLHKRRRISELGPSTSLSTEHVQTASIEALLDGGLPYSRKLCGHNACVNALVFSQSGRWLASGGDGAWLTPFRNVASSSRFINADPHILLWDFHQDDLCEPTRRFVGHRTNIFALAFSATTKYLYSGATDNSIHLYDFEYSQSSLDSRTVSDPDTIHLLHKDSIRGLSCHPHHDEIFLSASDDGCIIMHDMRAESTLTRAQGTLQHDSEFTSVQFHPEMPHIFVTSDNRGEMCLRDTRMAFGPKSRRRDKGIVQKYVTTITKPSIRHLSNPEVSSVTFDRTGTKLAATMMHCSPAIYSLSDPYPVAVCTAATLPDGSPIPPDERTYANSCTIKHGSFGGGGLPDDPYYCAGSDDFRAYTWKIPPTAALTQQRQEFSNDDWSTENSDTIGFAASTTDTRRVPVTLSQPAARLTGHQSIVNTALMHPTFPAVLTAGIERNILLHSPTPATPFLPSTSLSLTPTNVRPLPSSGTPGSNQLVMRAMGMLEPADEDEPEDDNPTIALFDQILRQESGTDTFAVRRWSSGDEDEEDTDDAMECVDDG</sequence>
<protein>
    <submittedName>
        <fullName evidence="5">Uncharacterized protein</fullName>
    </submittedName>
</protein>
<comment type="caution">
    <text evidence="5">The sequence shown here is derived from an EMBL/GenBank/DDBJ whole genome shotgun (WGS) entry which is preliminary data.</text>
</comment>
<name>A0A4Y9Z7X6_9APHY</name>
<reference evidence="5 6" key="1">
    <citation type="submission" date="2019-01" db="EMBL/GenBank/DDBJ databases">
        <title>Genome sequencing of the rare red list fungi Fomitopsis rosea.</title>
        <authorList>
            <person name="Buettner E."/>
            <person name="Kellner H."/>
        </authorList>
    </citation>
    <scope>NUCLEOTIDE SEQUENCE [LARGE SCALE GENOMIC DNA]</scope>
    <source>
        <strain evidence="5 6">DSM 105464</strain>
    </source>
</reference>
<evidence type="ECO:0000256" key="4">
    <source>
        <dbReference type="SAM" id="MobiDB-lite"/>
    </source>
</evidence>
<organism evidence="5 6">
    <name type="scientific">Rhodofomes roseus</name>
    <dbReference type="NCBI Taxonomy" id="34475"/>
    <lineage>
        <taxon>Eukaryota</taxon>
        <taxon>Fungi</taxon>
        <taxon>Dikarya</taxon>
        <taxon>Basidiomycota</taxon>
        <taxon>Agaricomycotina</taxon>
        <taxon>Agaricomycetes</taxon>
        <taxon>Polyporales</taxon>
        <taxon>Rhodofomes</taxon>
    </lineage>
</organism>
<dbReference type="InterPro" id="IPR001680">
    <property type="entry name" value="WD40_rpt"/>
</dbReference>
<feature type="compositionally biased region" description="Acidic residues" evidence="4">
    <location>
        <begin position="524"/>
        <end position="541"/>
    </location>
</feature>
<gene>
    <name evidence="5" type="ORF">EVJ58_g364</name>
</gene>
<evidence type="ECO:0000256" key="3">
    <source>
        <dbReference type="PROSITE-ProRule" id="PRU00221"/>
    </source>
</evidence>
<dbReference type="SMART" id="SM00320">
    <property type="entry name" value="WD40"/>
    <property type="match status" value="5"/>
</dbReference>
<dbReference type="GO" id="GO:0005737">
    <property type="term" value="C:cytoplasm"/>
    <property type="evidence" value="ECO:0007669"/>
    <property type="project" value="TreeGrafter"/>
</dbReference>